<dbReference type="GeneID" id="108843182"/>
<keyword evidence="2" id="KW-1185">Reference proteome</keyword>
<evidence type="ECO:0000256" key="1">
    <source>
        <dbReference type="SAM" id="Phobius"/>
    </source>
</evidence>
<proteinExistence type="predicted"/>
<organism evidence="2 3">
    <name type="scientific">Raphanus sativus</name>
    <name type="common">Radish</name>
    <name type="synonym">Raphanus raphanistrum var. sativus</name>
    <dbReference type="NCBI Taxonomy" id="3726"/>
    <lineage>
        <taxon>Eukaryota</taxon>
        <taxon>Viridiplantae</taxon>
        <taxon>Streptophyta</taxon>
        <taxon>Embryophyta</taxon>
        <taxon>Tracheophyta</taxon>
        <taxon>Spermatophyta</taxon>
        <taxon>Magnoliopsida</taxon>
        <taxon>eudicotyledons</taxon>
        <taxon>Gunneridae</taxon>
        <taxon>Pentapetalae</taxon>
        <taxon>rosids</taxon>
        <taxon>malvids</taxon>
        <taxon>Brassicales</taxon>
        <taxon>Brassicaceae</taxon>
        <taxon>Brassiceae</taxon>
        <taxon>Raphanus</taxon>
    </lineage>
</organism>
<reference evidence="3" key="1">
    <citation type="submission" date="2025-08" db="UniProtKB">
        <authorList>
            <consortium name="RefSeq"/>
        </authorList>
    </citation>
    <scope>IDENTIFICATION</scope>
    <source>
        <tissue evidence="3">Leaf</tissue>
    </source>
</reference>
<feature type="transmembrane region" description="Helical" evidence="1">
    <location>
        <begin position="6"/>
        <end position="29"/>
    </location>
</feature>
<sequence length="177" mass="19884">MVYGIYCLLIWLPKLVVVYLPSLLLNLLLRFVHQLRSRFLLDSESYDVVYFQEALRTKGLKDDTTCVVADIVPSCVEELFEEGSAVLADRLGKDLPSNTETGLLKCPVCQIDQSPAEDVSSNEGPIISSASKRWEGPFLCTVCKKKKDAMEGKRPSKGFSHHLKPLFVSRILYFSPL</sequence>
<keyword evidence="1" id="KW-0812">Transmembrane</keyword>
<evidence type="ECO:0000313" key="2">
    <source>
        <dbReference type="Proteomes" id="UP000504610"/>
    </source>
</evidence>
<keyword evidence="1" id="KW-1133">Transmembrane helix</keyword>
<protein>
    <submittedName>
        <fullName evidence="3">Probable protein phosphatase 2C 5 isoform X1</fullName>
    </submittedName>
</protein>
<keyword evidence="1" id="KW-0472">Membrane</keyword>
<dbReference type="OrthoDB" id="1732448at2759"/>
<dbReference type="AlphaFoldDB" id="A0A9W3CQ91"/>
<gene>
    <name evidence="3" type="primary">LOC108843182</name>
</gene>
<evidence type="ECO:0000313" key="3">
    <source>
        <dbReference type="RefSeq" id="XP_056853614.1"/>
    </source>
</evidence>
<dbReference type="Proteomes" id="UP000504610">
    <property type="component" value="Unplaced"/>
</dbReference>
<dbReference type="RefSeq" id="XP_056853614.1">
    <property type="nucleotide sequence ID" value="XM_056997634.1"/>
</dbReference>
<accession>A0A9W3CQ91</accession>
<name>A0A9W3CQ91_RAPSA</name>